<evidence type="ECO:0000313" key="2">
    <source>
        <dbReference type="Proteomes" id="UP000011080"/>
    </source>
</evidence>
<name>L8IWX9_9CETA</name>
<reference evidence="1 2" key="1">
    <citation type="journal article" date="2012" name="Nat. Genet.">
        <title>The yak genome and adaptation to life at high altitude.</title>
        <authorList>
            <person name="Qiu Q."/>
            <person name="Zhang G."/>
            <person name="Ma T."/>
            <person name="Qian W."/>
            <person name="Wang J."/>
            <person name="Ye Z."/>
            <person name="Cao C."/>
            <person name="Hu Q."/>
            <person name="Kim J."/>
            <person name="Larkin D.M."/>
            <person name="Auvil L."/>
            <person name="Capitanu B."/>
            <person name="Ma J."/>
            <person name="Lewin H.A."/>
            <person name="Qian X."/>
            <person name="Lang Y."/>
            <person name="Zhou R."/>
            <person name="Wang L."/>
            <person name="Wang K."/>
            <person name="Xia J."/>
            <person name="Liao S."/>
            <person name="Pan S."/>
            <person name="Lu X."/>
            <person name="Hou H."/>
            <person name="Wang Y."/>
            <person name="Zang X."/>
            <person name="Yin Y."/>
            <person name="Ma H."/>
            <person name="Zhang J."/>
            <person name="Wang Z."/>
            <person name="Zhang Y."/>
            <person name="Zhang D."/>
            <person name="Yonezawa T."/>
            <person name="Hasegawa M."/>
            <person name="Zhong Y."/>
            <person name="Liu W."/>
            <person name="Zhang Y."/>
            <person name="Huang Z."/>
            <person name="Zhang S."/>
            <person name="Long R."/>
            <person name="Yang H."/>
            <person name="Wang J."/>
            <person name="Lenstra J.A."/>
            <person name="Cooper D.N."/>
            <person name="Wu Y."/>
            <person name="Wang J."/>
            <person name="Shi P."/>
            <person name="Wang J."/>
            <person name="Liu J."/>
        </authorList>
    </citation>
    <scope>NUCLEOTIDE SEQUENCE [LARGE SCALE GENOMIC DNA]</scope>
    <source>
        <strain evidence="2">yakQH1</strain>
    </source>
</reference>
<organism evidence="1 2">
    <name type="scientific">Bos mutus</name>
    <name type="common">wild yak</name>
    <dbReference type="NCBI Taxonomy" id="72004"/>
    <lineage>
        <taxon>Eukaryota</taxon>
        <taxon>Metazoa</taxon>
        <taxon>Chordata</taxon>
        <taxon>Craniata</taxon>
        <taxon>Vertebrata</taxon>
        <taxon>Euteleostomi</taxon>
        <taxon>Mammalia</taxon>
        <taxon>Eutheria</taxon>
        <taxon>Laurasiatheria</taxon>
        <taxon>Artiodactyla</taxon>
        <taxon>Ruminantia</taxon>
        <taxon>Pecora</taxon>
        <taxon>Bovidae</taxon>
        <taxon>Bovinae</taxon>
        <taxon>Bos</taxon>
    </lineage>
</organism>
<dbReference type="EMBL" id="JH880580">
    <property type="protein sequence ID" value="ELR60503.1"/>
    <property type="molecule type" value="Genomic_DNA"/>
</dbReference>
<accession>L8IWX9</accession>
<sequence length="473" mass="51447">MWALEHTGLSSYSTWALEHTGLSSYSTWALEHTGLSSYSTWALEHTGLSSYSTWALEHTGLSSYSTWALEHTGLSSYSTWALEHTGLSSYSTWALEHTGLSSYSTWALEHTGLSSYSTWALEHTGLSSYSTCSPVGELCCVTFHQLCELSDYTAVGTAVSLTLTAGVQSAGPGVSLALFSSGHQYKSTEGRSQDHTDHGSGPTVVQGQHTLHSERVYQPLVDLQPKVRDPVSGEPQQGGWWAQGALMVPRLQIPIEFSLVYAQQGTAVTPKHHQHGLSQGTVGEATESFRNTEIDMTSEKAKDIQARLFLSHLEQSHFKTNPPTPPPTQFTQCPETLQGEREGEKMQVSEPSSSTLYCSSQSELGRAVEIFPSECLKDGGVFVALSSQDRVPKEKLHENGDLFLTAKNPLYRKVVNAGGYSDGGEERTGVVCTVGLLSPPFVSWHRHLMGHFSLVIAAAYSKAAHFGTLCISP</sequence>
<gene>
    <name evidence="1" type="ORF">M91_04468</name>
</gene>
<proteinExistence type="predicted"/>
<evidence type="ECO:0000313" key="1">
    <source>
        <dbReference type="EMBL" id="ELR60503.1"/>
    </source>
</evidence>
<protein>
    <submittedName>
        <fullName evidence="1">Uncharacterized protein</fullName>
    </submittedName>
</protein>
<dbReference type="AlphaFoldDB" id="L8IWX9"/>
<dbReference type="Proteomes" id="UP000011080">
    <property type="component" value="Unassembled WGS sequence"/>
</dbReference>